<dbReference type="FunCoup" id="A0A316VLD8">
    <property type="interactions" value="333"/>
</dbReference>
<sequence length="1006" mass="112805">MDQSNDGHIKKQEYMASEAYKPNTFGGFRDYMKNKRLKLKVQEITTSKHQYQILFTGANIYINGHTNPPYGELRRLIHLHGGELMPYLDTKSTVTHIIASNLTAKKRIEFKDYRVVRPEWITESIAQGKRLDWRDFRCSEDSTGAMNAGALGAQSIVGQKEALIQAENAKKKLEDARAAAAPLAVAAGLRNVNHPYSSRPSNSKAAQLMASPSWRERNTATSDSFLQGYFTKSRLHHLSTWKSEMREMVGQALREAKREEGSVDLPVGMERVIFHIDFDAFFVSVGLRNRPNLQNRAVVVCHADSETPGNSSTSEIASCNYVARGFGIRNGMSLGQARRYCPSIATIPYDFTAYNDIAIKFYTLLLTHADAIEAVSIDEALIDTLMTSYKDHQSSQGASWTEEKQLAEALRDEIRKQTGCEASIGIGSNILLARLATRKAKPGGSFQLGDDEVSEFVQKLDIDDLHGVGWSIRNKCKDIFGTCNVGELKDKASKSRFVALFGDKHGVTLWEKLHGKERDKLESVKPRQSCGASVNYAIRFTTEDEVKDFIRRLSAEVSNRLKAINLVGKICCVSLMVRSKDAPVEAPKFLGHGICDSFNRSTPLPRLTDDSDIIFNTAWKLISALKVKPDHLRGMGVSLQKLEPKDMIHTPAKRDAGQSMLNFKKQEKPPEKDESFDDHKDIRDEPEDPAPKVQAMPAGTQFVIPPISQLDQSVLSALPEAIRDQILNKQANNANSTKPAEEPATKPDKERGASPTDSPASSVTATPKKQRMIDPFERMRAASMTPTKKAKMKKGTINPRKVTREELIELEIDPDVFSALPLDVQRETLDQQSTLVAGKKARFKMGRHADDLTYAQQRIAQRKIAVPEESEEANQLRAIRKSHKINSQIAIKGKSTTQEICELITAWVERFAHSGPRERDVDRFKKFLIECLEGLNTRKASCDAPVDGLERVHAVLTCWTGLLRRIEWKVEENSTKQKWWDTLDGVREEVNKSIQRRFGAPYSIKI</sequence>
<dbReference type="GO" id="GO:0003684">
    <property type="term" value="F:damaged DNA binding"/>
    <property type="evidence" value="ECO:0007669"/>
    <property type="project" value="InterPro"/>
</dbReference>
<evidence type="ECO:0000256" key="11">
    <source>
        <dbReference type="ARBA" id="ARBA00023125"/>
    </source>
</evidence>
<dbReference type="EMBL" id="KZ819602">
    <property type="protein sequence ID" value="PWN38412.1"/>
    <property type="molecule type" value="Genomic_DNA"/>
</dbReference>
<dbReference type="InParanoid" id="A0A316VLD8"/>
<evidence type="ECO:0000256" key="5">
    <source>
        <dbReference type="ARBA" id="ARBA00022634"/>
    </source>
</evidence>
<evidence type="ECO:0000256" key="14">
    <source>
        <dbReference type="ARBA" id="ARBA00058985"/>
    </source>
</evidence>
<dbReference type="InterPro" id="IPR043502">
    <property type="entry name" value="DNA/RNA_pol_sf"/>
</dbReference>
<dbReference type="Pfam" id="PF16727">
    <property type="entry name" value="REV1_C"/>
    <property type="match status" value="1"/>
</dbReference>
<dbReference type="FunFam" id="3.30.1490.100:FF:000001">
    <property type="entry name" value="DNA repair protein REV1"/>
    <property type="match status" value="1"/>
</dbReference>
<accession>A0A316VLD8</accession>
<evidence type="ECO:0000256" key="7">
    <source>
        <dbReference type="ARBA" id="ARBA00022695"/>
    </source>
</evidence>
<dbReference type="GO" id="GO:0017125">
    <property type="term" value="F:deoxycytidyl transferase activity"/>
    <property type="evidence" value="ECO:0007669"/>
    <property type="project" value="TreeGrafter"/>
</dbReference>
<dbReference type="OrthoDB" id="427711at2759"/>
<dbReference type="SUPFAM" id="SSF100879">
    <property type="entry name" value="Lesion bypass DNA polymerase (Y-family), little finger domain"/>
    <property type="match status" value="1"/>
</dbReference>
<dbReference type="Pfam" id="PF11799">
    <property type="entry name" value="IMS_C"/>
    <property type="match status" value="1"/>
</dbReference>
<dbReference type="InterPro" id="IPR036420">
    <property type="entry name" value="BRCT_dom_sf"/>
</dbReference>
<dbReference type="PANTHER" id="PTHR45990">
    <property type="entry name" value="DNA REPAIR PROTEIN REV1"/>
    <property type="match status" value="1"/>
</dbReference>
<evidence type="ECO:0000256" key="13">
    <source>
        <dbReference type="ARBA" id="ARBA00023242"/>
    </source>
</evidence>
<reference evidence="19 20" key="1">
    <citation type="journal article" date="2018" name="Mol. Biol. Evol.">
        <title>Broad Genomic Sampling Reveals a Smut Pathogenic Ancestry of the Fungal Clade Ustilaginomycotina.</title>
        <authorList>
            <person name="Kijpornyongpan T."/>
            <person name="Mondo S.J."/>
            <person name="Barry K."/>
            <person name="Sandor L."/>
            <person name="Lee J."/>
            <person name="Lipzen A."/>
            <person name="Pangilinan J."/>
            <person name="LaButti K."/>
            <person name="Hainaut M."/>
            <person name="Henrissat B."/>
            <person name="Grigoriev I.V."/>
            <person name="Spatafora J.W."/>
            <person name="Aime M.C."/>
        </authorList>
    </citation>
    <scope>NUCLEOTIDE SEQUENCE [LARGE SCALE GENOMIC DNA]</scope>
    <source>
        <strain evidence="19 20">MCA 3882</strain>
    </source>
</reference>
<dbReference type="Pfam" id="PF00817">
    <property type="entry name" value="IMS"/>
    <property type="match status" value="1"/>
</dbReference>
<dbReference type="Gene3D" id="1.10.150.20">
    <property type="entry name" value="5' to 3' exonuclease, C-terminal subdomain"/>
    <property type="match status" value="1"/>
</dbReference>
<dbReference type="Gene3D" id="3.30.1490.100">
    <property type="entry name" value="DNA polymerase, Y-family, little finger domain"/>
    <property type="match status" value="1"/>
</dbReference>
<dbReference type="Gene3D" id="1.20.58.1280">
    <property type="entry name" value="DNA repair protein Rev1, C-terminal domain"/>
    <property type="match status" value="1"/>
</dbReference>
<evidence type="ECO:0000256" key="10">
    <source>
        <dbReference type="ARBA" id="ARBA00022842"/>
    </source>
</evidence>
<dbReference type="PROSITE" id="PS50172">
    <property type="entry name" value="BRCT"/>
    <property type="match status" value="1"/>
</dbReference>
<evidence type="ECO:0000256" key="16">
    <source>
        <dbReference type="SAM" id="MobiDB-lite"/>
    </source>
</evidence>
<keyword evidence="5" id="KW-0237">DNA synthesis</keyword>
<feature type="compositionally biased region" description="Basic and acidic residues" evidence="16">
    <location>
        <begin position="664"/>
        <end position="683"/>
    </location>
</feature>
<evidence type="ECO:0000256" key="8">
    <source>
        <dbReference type="ARBA" id="ARBA00022723"/>
    </source>
</evidence>
<name>A0A316VLD8_9BASI</name>
<dbReference type="InterPro" id="IPR001126">
    <property type="entry name" value="UmuC"/>
</dbReference>
<dbReference type="SUPFAM" id="SSF52113">
    <property type="entry name" value="BRCT domain"/>
    <property type="match status" value="1"/>
</dbReference>
<dbReference type="InterPro" id="IPR031991">
    <property type="entry name" value="Rev1_C"/>
</dbReference>
<dbReference type="GO" id="GO:0042276">
    <property type="term" value="P:error-prone translesion synthesis"/>
    <property type="evidence" value="ECO:0007669"/>
    <property type="project" value="TreeGrafter"/>
</dbReference>
<evidence type="ECO:0000313" key="20">
    <source>
        <dbReference type="Proteomes" id="UP000245771"/>
    </source>
</evidence>
<dbReference type="SMART" id="SM00292">
    <property type="entry name" value="BRCT"/>
    <property type="match status" value="1"/>
</dbReference>
<dbReference type="FunFam" id="3.40.50.10190:FF:000011">
    <property type="entry name" value="DNA repair protein REV1"/>
    <property type="match status" value="1"/>
</dbReference>
<comment type="similarity">
    <text evidence="3">Belongs to the DNA polymerase type-Y family.</text>
</comment>
<evidence type="ECO:0000259" key="18">
    <source>
        <dbReference type="PROSITE" id="PS50173"/>
    </source>
</evidence>
<organism evidence="19 20">
    <name type="scientific">Meira miltonrushii</name>
    <dbReference type="NCBI Taxonomy" id="1280837"/>
    <lineage>
        <taxon>Eukaryota</taxon>
        <taxon>Fungi</taxon>
        <taxon>Dikarya</taxon>
        <taxon>Basidiomycota</taxon>
        <taxon>Ustilaginomycotina</taxon>
        <taxon>Exobasidiomycetes</taxon>
        <taxon>Exobasidiales</taxon>
        <taxon>Brachybasidiaceae</taxon>
        <taxon>Meira</taxon>
    </lineage>
</organism>
<evidence type="ECO:0000313" key="19">
    <source>
        <dbReference type="EMBL" id="PWN38412.1"/>
    </source>
</evidence>
<keyword evidence="7" id="KW-0548">Nucleotidyltransferase</keyword>
<dbReference type="InterPro" id="IPR025527">
    <property type="entry name" value="HUWE1/Rev1_UBM"/>
</dbReference>
<evidence type="ECO:0000256" key="4">
    <source>
        <dbReference type="ARBA" id="ARBA00020399"/>
    </source>
</evidence>
<keyword evidence="20" id="KW-1185">Reference proteome</keyword>
<keyword evidence="11" id="KW-0238">DNA-binding</keyword>
<dbReference type="Gene3D" id="3.40.50.10190">
    <property type="entry name" value="BRCT domain"/>
    <property type="match status" value="1"/>
</dbReference>
<feature type="compositionally biased region" description="Polar residues" evidence="16">
    <location>
        <begin position="729"/>
        <end position="738"/>
    </location>
</feature>
<dbReference type="InterPro" id="IPR043128">
    <property type="entry name" value="Rev_trsase/Diguanyl_cyclase"/>
</dbReference>
<evidence type="ECO:0000259" key="17">
    <source>
        <dbReference type="PROSITE" id="PS50172"/>
    </source>
</evidence>
<feature type="domain" description="BRCT" evidence="17">
    <location>
        <begin position="50"/>
        <end position="138"/>
    </location>
</feature>
<protein>
    <recommendedName>
        <fullName evidence="4">DNA repair protein REV1</fullName>
    </recommendedName>
    <alternativeName>
        <fullName evidence="15">Reversionless protein 1</fullName>
    </alternativeName>
</protein>
<evidence type="ECO:0000256" key="2">
    <source>
        <dbReference type="ARBA" id="ARBA00004123"/>
    </source>
</evidence>
<dbReference type="PROSITE" id="PS50173">
    <property type="entry name" value="UMUC"/>
    <property type="match status" value="1"/>
</dbReference>
<feature type="compositionally biased region" description="Polar residues" evidence="16">
    <location>
        <begin position="755"/>
        <end position="767"/>
    </location>
</feature>
<dbReference type="Pfam" id="PF14377">
    <property type="entry name" value="UBM"/>
    <property type="match status" value="2"/>
</dbReference>
<keyword evidence="12" id="KW-0234">DNA repair</keyword>
<dbReference type="InterPro" id="IPR036775">
    <property type="entry name" value="DNA_pol_Y-fam_lit_finger_sf"/>
</dbReference>
<dbReference type="AlphaFoldDB" id="A0A316VLD8"/>
<dbReference type="GO" id="GO:0006281">
    <property type="term" value="P:DNA repair"/>
    <property type="evidence" value="ECO:0007669"/>
    <property type="project" value="UniProtKB-KW"/>
</dbReference>
<keyword evidence="8" id="KW-0479">Metal-binding</keyword>
<keyword evidence="6" id="KW-0808">Transferase</keyword>
<dbReference type="CDD" id="cd01701">
    <property type="entry name" value="PolY_Rev1"/>
    <property type="match status" value="1"/>
</dbReference>
<dbReference type="GO" id="GO:0046872">
    <property type="term" value="F:metal ion binding"/>
    <property type="evidence" value="ECO:0007669"/>
    <property type="project" value="UniProtKB-KW"/>
</dbReference>
<keyword evidence="10" id="KW-0460">Magnesium</keyword>
<evidence type="ECO:0000256" key="15">
    <source>
        <dbReference type="ARBA" id="ARBA00081902"/>
    </source>
</evidence>
<evidence type="ECO:0000256" key="3">
    <source>
        <dbReference type="ARBA" id="ARBA00010945"/>
    </source>
</evidence>
<feature type="domain" description="UmuC" evidence="18">
    <location>
        <begin position="273"/>
        <end position="469"/>
    </location>
</feature>
<proteinExistence type="inferred from homology"/>
<comment type="function">
    <text evidence="14">Deoxycytidyl transferase involved in DNA repair. Transfers a dCMP residue from dCTP to the 3'-end of a DNA primer in a template-dependent reaction. May assist in the first step in the bypass of abasic lesions by the insertion of a nucleotide opposite the lesion. Required for normal induction of mutations by physical and chemical agents. Involved in mitochondrial DNA mutagenesis.</text>
</comment>
<keyword evidence="13" id="KW-0539">Nucleus</keyword>
<keyword evidence="9" id="KW-0227">DNA damage</keyword>
<feature type="region of interest" description="Disordered" evidence="16">
    <location>
        <begin position="643"/>
        <end position="694"/>
    </location>
</feature>
<dbReference type="Gene3D" id="3.30.70.270">
    <property type="match status" value="1"/>
</dbReference>
<dbReference type="GeneID" id="37018992"/>
<dbReference type="STRING" id="1280837.A0A316VLD8"/>
<feature type="region of interest" description="Disordered" evidence="16">
    <location>
        <begin position="729"/>
        <end position="774"/>
    </location>
</feature>
<comment type="subcellular location">
    <subcellularLocation>
        <location evidence="2">Nucleus</location>
    </subcellularLocation>
</comment>
<evidence type="ECO:0000256" key="12">
    <source>
        <dbReference type="ARBA" id="ARBA00023204"/>
    </source>
</evidence>
<feature type="compositionally biased region" description="Basic and acidic residues" evidence="16">
    <location>
        <begin position="739"/>
        <end position="752"/>
    </location>
</feature>
<dbReference type="InterPro" id="IPR017961">
    <property type="entry name" value="DNA_pol_Y-fam_little_finger"/>
</dbReference>
<comment type="cofactor">
    <cofactor evidence="1">
        <name>Mg(2+)</name>
        <dbReference type="ChEBI" id="CHEBI:18420"/>
    </cofactor>
</comment>
<dbReference type="PANTHER" id="PTHR45990:SF1">
    <property type="entry name" value="DNA REPAIR PROTEIN REV1"/>
    <property type="match status" value="1"/>
</dbReference>
<dbReference type="GO" id="GO:0003887">
    <property type="term" value="F:DNA-directed DNA polymerase activity"/>
    <property type="evidence" value="ECO:0007669"/>
    <property type="project" value="TreeGrafter"/>
</dbReference>
<dbReference type="InterPro" id="IPR038401">
    <property type="entry name" value="Rev1_C_sf"/>
</dbReference>
<evidence type="ECO:0000256" key="1">
    <source>
        <dbReference type="ARBA" id="ARBA00001946"/>
    </source>
</evidence>
<dbReference type="CDD" id="cd17719">
    <property type="entry name" value="BRCT_Rev1"/>
    <property type="match status" value="1"/>
</dbReference>
<gene>
    <name evidence="19" type="ORF">FA14DRAFT_143473</name>
</gene>
<feature type="compositionally biased region" description="Basic and acidic residues" evidence="16">
    <location>
        <begin position="643"/>
        <end position="656"/>
    </location>
</feature>
<evidence type="ECO:0000256" key="9">
    <source>
        <dbReference type="ARBA" id="ARBA00022763"/>
    </source>
</evidence>
<dbReference type="Proteomes" id="UP000245771">
    <property type="component" value="Unassembled WGS sequence"/>
</dbReference>
<evidence type="ECO:0000256" key="6">
    <source>
        <dbReference type="ARBA" id="ARBA00022679"/>
    </source>
</evidence>
<dbReference type="GO" id="GO:0070987">
    <property type="term" value="P:error-free translesion synthesis"/>
    <property type="evidence" value="ECO:0007669"/>
    <property type="project" value="UniProtKB-ARBA"/>
</dbReference>
<dbReference type="SUPFAM" id="SSF56672">
    <property type="entry name" value="DNA/RNA polymerases"/>
    <property type="match status" value="1"/>
</dbReference>
<dbReference type="GO" id="GO:0005634">
    <property type="term" value="C:nucleus"/>
    <property type="evidence" value="ECO:0007669"/>
    <property type="project" value="UniProtKB-SubCell"/>
</dbReference>
<dbReference type="InterPro" id="IPR001357">
    <property type="entry name" value="BRCT_dom"/>
</dbReference>
<dbReference type="Pfam" id="PF16589">
    <property type="entry name" value="BRCT_2"/>
    <property type="match status" value="1"/>
</dbReference>
<dbReference type="RefSeq" id="XP_025358714.1">
    <property type="nucleotide sequence ID" value="XM_025497211.1"/>
</dbReference>
<dbReference type="Gene3D" id="3.40.1170.60">
    <property type="match status" value="1"/>
</dbReference>
<dbReference type="Gene3D" id="6.10.250.1490">
    <property type="match status" value="1"/>
</dbReference>